<dbReference type="EMBL" id="FNUC01000003">
    <property type="protein sequence ID" value="SEE30567.1"/>
    <property type="molecule type" value="Genomic_DNA"/>
</dbReference>
<keyword evidence="3" id="KW-1185">Reference proteome</keyword>
<feature type="transmembrane region" description="Helical" evidence="1">
    <location>
        <begin position="23"/>
        <end position="45"/>
    </location>
</feature>
<proteinExistence type="predicted"/>
<evidence type="ECO:0008006" key="4">
    <source>
        <dbReference type="Google" id="ProtNLM"/>
    </source>
</evidence>
<dbReference type="STRING" id="561176.SAMN04488561_0940"/>
<protein>
    <recommendedName>
        <fullName evidence="4">Integral membrane protein</fullName>
    </recommendedName>
</protein>
<organism evidence="2 3">
    <name type="scientific">Jiangella alba</name>
    <dbReference type="NCBI Taxonomy" id="561176"/>
    <lineage>
        <taxon>Bacteria</taxon>
        <taxon>Bacillati</taxon>
        <taxon>Actinomycetota</taxon>
        <taxon>Actinomycetes</taxon>
        <taxon>Jiangellales</taxon>
        <taxon>Jiangellaceae</taxon>
        <taxon>Jiangella</taxon>
    </lineage>
</organism>
<gene>
    <name evidence="2" type="ORF">SAMN04488561_0940</name>
</gene>
<dbReference type="RefSeq" id="WP_069113246.1">
    <property type="nucleotide sequence ID" value="NZ_FNUC01000003.1"/>
</dbReference>
<accession>A0A1H5HRG1</accession>
<keyword evidence="1" id="KW-0812">Transmembrane</keyword>
<evidence type="ECO:0000313" key="2">
    <source>
        <dbReference type="EMBL" id="SEE30567.1"/>
    </source>
</evidence>
<dbReference type="Proteomes" id="UP000181980">
    <property type="component" value="Unassembled WGS sequence"/>
</dbReference>
<dbReference type="OrthoDB" id="4566092at2"/>
<evidence type="ECO:0000256" key="1">
    <source>
        <dbReference type="SAM" id="Phobius"/>
    </source>
</evidence>
<feature type="transmembrane region" description="Helical" evidence="1">
    <location>
        <begin position="114"/>
        <end position="136"/>
    </location>
</feature>
<dbReference type="AlphaFoldDB" id="A0A1H5HRG1"/>
<name>A0A1H5HRG1_9ACTN</name>
<reference evidence="3" key="1">
    <citation type="submission" date="2016-10" db="EMBL/GenBank/DDBJ databases">
        <authorList>
            <person name="Varghese N."/>
            <person name="Submissions S."/>
        </authorList>
    </citation>
    <scope>NUCLEOTIDE SEQUENCE [LARGE SCALE GENOMIC DNA]</scope>
    <source>
        <strain evidence="3">DSM 45237</strain>
    </source>
</reference>
<keyword evidence="1" id="KW-1133">Transmembrane helix</keyword>
<keyword evidence="1" id="KW-0472">Membrane</keyword>
<feature type="transmembrane region" description="Helical" evidence="1">
    <location>
        <begin position="57"/>
        <end position="76"/>
    </location>
</feature>
<sequence>MAAGTAARTPAVARIRDTPLLRWALELDGITIALNGLVYLLAAGWVGGQLGLPTSLLYAAGAFLVVMGPIVFAVSLRREAPVLWVGAIIVLNAVWAIDSVIVVAAGWFDLTTAGTVWILLQAAVVVVFAELEWVGLKRARR</sequence>
<feature type="transmembrane region" description="Helical" evidence="1">
    <location>
        <begin position="83"/>
        <end position="108"/>
    </location>
</feature>
<evidence type="ECO:0000313" key="3">
    <source>
        <dbReference type="Proteomes" id="UP000181980"/>
    </source>
</evidence>